<evidence type="ECO:0000256" key="4">
    <source>
        <dbReference type="ARBA" id="ARBA00005189"/>
    </source>
</evidence>
<dbReference type="HOGENOM" id="CLU_037294_3_1_0"/>
<accession>A0A081BZF1</accession>
<dbReference type="eggNOG" id="COG4589">
    <property type="taxonomic scope" value="Bacteria"/>
</dbReference>
<comment type="subcellular location">
    <subcellularLocation>
        <location evidence="2">Cell membrane</location>
        <topology evidence="2">Multi-pass membrane protein</topology>
    </subcellularLocation>
</comment>
<feature type="transmembrane region" description="Helical" evidence="19">
    <location>
        <begin position="81"/>
        <end position="99"/>
    </location>
</feature>
<comment type="catalytic activity">
    <reaction evidence="1 18">
        <text>a 1,2-diacyl-sn-glycero-3-phosphate + CTP + H(+) = a CDP-1,2-diacyl-sn-glycerol + diphosphate</text>
        <dbReference type="Rhea" id="RHEA:16229"/>
        <dbReference type="ChEBI" id="CHEBI:15378"/>
        <dbReference type="ChEBI" id="CHEBI:33019"/>
        <dbReference type="ChEBI" id="CHEBI:37563"/>
        <dbReference type="ChEBI" id="CHEBI:58332"/>
        <dbReference type="ChEBI" id="CHEBI:58608"/>
        <dbReference type="EC" id="2.7.7.41"/>
    </reaction>
</comment>
<proteinExistence type="inferred from homology"/>
<evidence type="ECO:0000256" key="2">
    <source>
        <dbReference type="ARBA" id="ARBA00004651"/>
    </source>
</evidence>
<dbReference type="STRING" id="1499967.U27_04673"/>
<organism evidence="20">
    <name type="scientific">Vecturithrix granuli</name>
    <dbReference type="NCBI Taxonomy" id="1499967"/>
    <lineage>
        <taxon>Bacteria</taxon>
        <taxon>Candidatus Moduliflexota</taxon>
        <taxon>Candidatus Vecturitrichia</taxon>
        <taxon>Candidatus Vecturitrichales</taxon>
        <taxon>Candidatus Vecturitrichaceae</taxon>
        <taxon>Candidatus Vecturithrix</taxon>
    </lineage>
</organism>
<evidence type="ECO:0000256" key="7">
    <source>
        <dbReference type="ARBA" id="ARBA00019373"/>
    </source>
</evidence>
<dbReference type="AlphaFoldDB" id="A0A081BZF1"/>
<evidence type="ECO:0000256" key="3">
    <source>
        <dbReference type="ARBA" id="ARBA00005119"/>
    </source>
</evidence>
<evidence type="ECO:0000256" key="15">
    <source>
        <dbReference type="ARBA" id="ARBA00023136"/>
    </source>
</evidence>
<dbReference type="GO" id="GO:0004605">
    <property type="term" value="F:phosphatidate cytidylyltransferase activity"/>
    <property type="evidence" value="ECO:0007669"/>
    <property type="project" value="UniProtKB-EC"/>
</dbReference>
<keyword evidence="21" id="KW-1185">Reference proteome</keyword>
<evidence type="ECO:0000256" key="14">
    <source>
        <dbReference type="ARBA" id="ARBA00023098"/>
    </source>
</evidence>
<evidence type="ECO:0000313" key="21">
    <source>
        <dbReference type="Proteomes" id="UP000030661"/>
    </source>
</evidence>
<keyword evidence="11 18" id="KW-0812">Transmembrane</keyword>
<feature type="transmembrane region" description="Helical" evidence="19">
    <location>
        <begin position="204"/>
        <end position="221"/>
    </location>
</feature>
<dbReference type="UniPathway" id="UPA00557">
    <property type="reaction ID" value="UER00614"/>
</dbReference>
<evidence type="ECO:0000256" key="18">
    <source>
        <dbReference type="RuleBase" id="RU003938"/>
    </source>
</evidence>
<evidence type="ECO:0000256" key="9">
    <source>
        <dbReference type="ARBA" id="ARBA00022516"/>
    </source>
</evidence>
<dbReference type="PROSITE" id="PS01315">
    <property type="entry name" value="CDS"/>
    <property type="match status" value="1"/>
</dbReference>
<keyword evidence="8" id="KW-1003">Cell membrane</keyword>
<keyword evidence="14" id="KW-0443">Lipid metabolism</keyword>
<evidence type="ECO:0000256" key="8">
    <source>
        <dbReference type="ARBA" id="ARBA00022475"/>
    </source>
</evidence>
<keyword evidence="12 18" id="KW-0548">Nucleotidyltransferase</keyword>
<evidence type="ECO:0000256" key="13">
    <source>
        <dbReference type="ARBA" id="ARBA00022989"/>
    </source>
</evidence>
<dbReference type="EMBL" id="DF820466">
    <property type="protein sequence ID" value="GAK57706.1"/>
    <property type="molecule type" value="Genomic_DNA"/>
</dbReference>
<gene>
    <name evidence="20" type="ORF">U27_04673</name>
</gene>
<feature type="transmembrane region" description="Helical" evidence="19">
    <location>
        <begin position="111"/>
        <end position="134"/>
    </location>
</feature>
<protein>
    <recommendedName>
        <fullName evidence="7 18">Phosphatidate cytidylyltransferase</fullName>
        <ecNumber evidence="6 18">2.7.7.41</ecNumber>
    </recommendedName>
</protein>
<comment type="pathway">
    <text evidence="3 18">Phospholipid metabolism; CDP-diacylglycerol biosynthesis; CDP-diacylglycerol from sn-glycerol 3-phosphate: step 3/3.</text>
</comment>
<evidence type="ECO:0000313" key="20">
    <source>
        <dbReference type="EMBL" id="GAK57706.1"/>
    </source>
</evidence>
<dbReference type="PANTHER" id="PTHR46382">
    <property type="entry name" value="PHOSPHATIDATE CYTIDYLYLTRANSFERASE"/>
    <property type="match status" value="1"/>
</dbReference>
<evidence type="ECO:0000256" key="5">
    <source>
        <dbReference type="ARBA" id="ARBA00010185"/>
    </source>
</evidence>
<feature type="transmembrane region" description="Helical" evidence="19">
    <location>
        <begin position="28"/>
        <end position="47"/>
    </location>
</feature>
<name>A0A081BZF1_VECG1</name>
<evidence type="ECO:0000256" key="1">
    <source>
        <dbReference type="ARBA" id="ARBA00001698"/>
    </source>
</evidence>
<evidence type="ECO:0000256" key="12">
    <source>
        <dbReference type="ARBA" id="ARBA00022695"/>
    </source>
</evidence>
<feature type="transmembrane region" description="Helical" evidence="19">
    <location>
        <begin position="54"/>
        <end position="75"/>
    </location>
</feature>
<evidence type="ECO:0000256" key="17">
    <source>
        <dbReference type="ARBA" id="ARBA00023264"/>
    </source>
</evidence>
<dbReference type="GO" id="GO:0016024">
    <property type="term" value="P:CDP-diacylglycerol biosynthetic process"/>
    <property type="evidence" value="ECO:0007669"/>
    <property type="project" value="UniProtKB-UniPathway"/>
</dbReference>
<dbReference type="InterPro" id="IPR000374">
    <property type="entry name" value="PC_trans"/>
</dbReference>
<dbReference type="EC" id="2.7.7.41" evidence="6 18"/>
<sequence length="271" mass="29615">MHRTRVITSIVGLVVLLSLIGWGNPLIFWVAISSATVIGLIEFYKIIQARELPVYFYPGVFLGWLFSLAALVSSLFTVSSLTDFTLTLIVVAIFLYALLSRQTLSECIPALALTVFGIFYVAWLFNHLTFLRVLPHGKRFVFYLLLIVWSGDTGAYYTGSFFGKHKLAPLISPKKTIEGALGGTAASLIASIIAKLTFLPLLSYAHALILALLMAIMAQLGDLCESMLKRAANVKDSGTLLPGHGGILDRVDGVMFAAPVLYYYAVLFLLA</sequence>
<keyword evidence="10 18" id="KW-0808">Transferase</keyword>
<evidence type="ECO:0000256" key="10">
    <source>
        <dbReference type="ARBA" id="ARBA00022679"/>
    </source>
</evidence>
<evidence type="ECO:0000256" key="11">
    <source>
        <dbReference type="ARBA" id="ARBA00022692"/>
    </source>
</evidence>
<dbReference type="Proteomes" id="UP000030661">
    <property type="component" value="Unassembled WGS sequence"/>
</dbReference>
<keyword evidence="15 19" id="KW-0472">Membrane</keyword>
<evidence type="ECO:0000256" key="6">
    <source>
        <dbReference type="ARBA" id="ARBA00012487"/>
    </source>
</evidence>
<comment type="similarity">
    <text evidence="5 18">Belongs to the CDS family.</text>
</comment>
<dbReference type="GO" id="GO:0005886">
    <property type="term" value="C:plasma membrane"/>
    <property type="evidence" value="ECO:0007669"/>
    <property type="project" value="UniProtKB-SubCell"/>
</dbReference>
<feature type="transmembrane region" description="Helical" evidence="19">
    <location>
        <begin position="5"/>
        <end position="22"/>
    </location>
</feature>
<dbReference type="Pfam" id="PF01148">
    <property type="entry name" value="CTP_transf_1"/>
    <property type="match status" value="1"/>
</dbReference>
<keyword evidence="9" id="KW-0444">Lipid biosynthesis</keyword>
<keyword evidence="13 19" id="KW-1133">Transmembrane helix</keyword>
<comment type="pathway">
    <text evidence="4">Lipid metabolism.</text>
</comment>
<reference evidence="20" key="1">
    <citation type="journal article" date="2015" name="PeerJ">
        <title>First genomic representation of candidate bacterial phylum KSB3 points to enhanced environmental sensing as a trigger of wastewater bulking.</title>
        <authorList>
            <person name="Sekiguchi Y."/>
            <person name="Ohashi A."/>
            <person name="Parks D.H."/>
            <person name="Yamauchi T."/>
            <person name="Tyson G.W."/>
            <person name="Hugenholtz P."/>
        </authorList>
    </citation>
    <scope>NUCLEOTIDE SEQUENCE [LARGE SCALE GENOMIC DNA]</scope>
</reference>
<feature type="transmembrane region" description="Helical" evidence="19">
    <location>
        <begin position="140"/>
        <end position="158"/>
    </location>
</feature>
<evidence type="ECO:0000256" key="16">
    <source>
        <dbReference type="ARBA" id="ARBA00023209"/>
    </source>
</evidence>
<evidence type="ECO:0000256" key="19">
    <source>
        <dbReference type="SAM" id="Phobius"/>
    </source>
</evidence>
<keyword evidence="16" id="KW-0594">Phospholipid biosynthesis</keyword>
<keyword evidence="17" id="KW-1208">Phospholipid metabolism</keyword>
<dbReference type="PANTHER" id="PTHR46382:SF1">
    <property type="entry name" value="PHOSPHATIDATE CYTIDYLYLTRANSFERASE"/>
    <property type="match status" value="1"/>
</dbReference>